<evidence type="ECO:0000256" key="4">
    <source>
        <dbReference type="PROSITE-ProRule" id="PRU00335"/>
    </source>
</evidence>
<feature type="DNA-binding region" description="H-T-H motif" evidence="4">
    <location>
        <begin position="48"/>
        <end position="67"/>
    </location>
</feature>
<dbReference type="PANTHER" id="PTHR47506:SF1">
    <property type="entry name" value="HTH-TYPE TRANSCRIPTIONAL REGULATOR YJDC"/>
    <property type="match status" value="1"/>
</dbReference>
<evidence type="ECO:0000256" key="2">
    <source>
        <dbReference type="ARBA" id="ARBA00023125"/>
    </source>
</evidence>
<dbReference type="Gene3D" id="1.10.357.10">
    <property type="entry name" value="Tetracycline Repressor, domain 2"/>
    <property type="match status" value="1"/>
</dbReference>
<keyword evidence="2 4" id="KW-0238">DNA-binding</keyword>
<reference evidence="6 7" key="1">
    <citation type="journal article" date="2019" name="Sci. Rep.">
        <title>Extended insight into the Mycobacterium chelonae-abscessus complex through whole genome sequencing of Mycobacterium salmoniphilum outbreak and Mycobacterium salmoniphilum-like strains.</title>
        <authorList>
            <person name="Behra P.R.K."/>
            <person name="Das S."/>
            <person name="Pettersson B.M.F."/>
            <person name="Shirreff L."/>
            <person name="DuCote T."/>
            <person name="Jacobsson K.G."/>
            <person name="Ennis D.G."/>
            <person name="Kirsebom L.A."/>
        </authorList>
    </citation>
    <scope>NUCLEOTIDE SEQUENCE [LARGE SCALE GENOMIC DNA]</scope>
    <source>
        <strain evidence="6 7">DSM 45524</strain>
    </source>
</reference>
<dbReference type="PANTHER" id="PTHR47506">
    <property type="entry name" value="TRANSCRIPTIONAL REGULATORY PROTEIN"/>
    <property type="match status" value="1"/>
</dbReference>
<protein>
    <submittedName>
        <fullName evidence="6">TetR/AcrR family transcriptional regulator</fullName>
    </submittedName>
</protein>
<dbReference type="SUPFAM" id="SSF48498">
    <property type="entry name" value="Tetracyclin repressor-like, C-terminal domain"/>
    <property type="match status" value="1"/>
</dbReference>
<dbReference type="GO" id="GO:0003677">
    <property type="term" value="F:DNA binding"/>
    <property type="evidence" value="ECO:0007669"/>
    <property type="project" value="UniProtKB-UniRule"/>
</dbReference>
<dbReference type="Pfam" id="PF21313">
    <property type="entry name" value="EthR_C"/>
    <property type="match status" value="1"/>
</dbReference>
<dbReference type="EMBL" id="RXLR01000014">
    <property type="protein sequence ID" value="TDH22429.1"/>
    <property type="molecule type" value="Genomic_DNA"/>
</dbReference>
<dbReference type="Proteomes" id="UP000295627">
    <property type="component" value="Unassembled WGS sequence"/>
</dbReference>
<dbReference type="InterPro" id="IPR036271">
    <property type="entry name" value="Tet_transcr_reg_TetR-rel_C_sf"/>
</dbReference>
<dbReference type="InterPro" id="IPR049397">
    <property type="entry name" value="EthR_C"/>
</dbReference>
<evidence type="ECO:0000256" key="1">
    <source>
        <dbReference type="ARBA" id="ARBA00023015"/>
    </source>
</evidence>
<gene>
    <name evidence="6" type="ORF">EJ571_10955</name>
</gene>
<feature type="domain" description="HTH tetR-type" evidence="5">
    <location>
        <begin position="23"/>
        <end position="85"/>
    </location>
</feature>
<organism evidence="6 7">
    <name type="scientific">Mycobacteroides franklinii</name>
    <dbReference type="NCBI Taxonomy" id="948102"/>
    <lineage>
        <taxon>Bacteria</taxon>
        <taxon>Bacillati</taxon>
        <taxon>Actinomycetota</taxon>
        <taxon>Actinomycetes</taxon>
        <taxon>Mycobacteriales</taxon>
        <taxon>Mycobacteriaceae</taxon>
        <taxon>Mycobacteroides</taxon>
    </lineage>
</organism>
<dbReference type="InterPro" id="IPR009057">
    <property type="entry name" value="Homeodomain-like_sf"/>
</dbReference>
<evidence type="ECO:0000313" key="7">
    <source>
        <dbReference type="Proteomes" id="UP000295627"/>
    </source>
</evidence>
<dbReference type="AlphaFoldDB" id="A0A4R5PCB4"/>
<dbReference type="Gene3D" id="1.10.10.60">
    <property type="entry name" value="Homeodomain-like"/>
    <property type="match status" value="1"/>
</dbReference>
<evidence type="ECO:0000259" key="5">
    <source>
        <dbReference type="PROSITE" id="PS50977"/>
    </source>
</evidence>
<accession>A0A4R5PCB4</accession>
<name>A0A4R5PCB4_9MYCO</name>
<dbReference type="InterPro" id="IPR001647">
    <property type="entry name" value="HTH_TetR"/>
</dbReference>
<dbReference type="RefSeq" id="WP_078333842.1">
    <property type="nucleotide sequence ID" value="NZ_MAFQ01000005.1"/>
</dbReference>
<dbReference type="PROSITE" id="PS50977">
    <property type="entry name" value="HTH_TETR_2"/>
    <property type="match status" value="1"/>
</dbReference>
<sequence length="218" mass="24589">MSALLPAPQQPADRFPGRDEAAARSFRLRLSTAIERLAGEGTTYAELSVERLIREAGVSRSTFYKYFGDKTRLLSSLAETVQVEFLRAANSWLELPSAAEQSDYRAAFATIFHTYRSHRVVMRSISEQANHDPVIRDHFARMMDAFVTAVEQHIRQGQNAGSIVGEHSAHDLAVWLTWMLEHGQLLFVGPATEFELEQYTSAATEIVWRALYSLPNDE</sequence>
<evidence type="ECO:0000313" key="6">
    <source>
        <dbReference type="EMBL" id="TDH22429.1"/>
    </source>
</evidence>
<keyword evidence="3" id="KW-0804">Transcription</keyword>
<dbReference type="Pfam" id="PF00440">
    <property type="entry name" value="TetR_N"/>
    <property type="match status" value="1"/>
</dbReference>
<keyword evidence="1" id="KW-0805">Transcription regulation</keyword>
<dbReference type="SUPFAM" id="SSF46689">
    <property type="entry name" value="Homeodomain-like"/>
    <property type="match status" value="1"/>
</dbReference>
<evidence type="ECO:0000256" key="3">
    <source>
        <dbReference type="ARBA" id="ARBA00023163"/>
    </source>
</evidence>
<comment type="caution">
    <text evidence="6">The sequence shown here is derived from an EMBL/GenBank/DDBJ whole genome shotgun (WGS) entry which is preliminary data.</text>
</comment>
<proteinExistence type="predicted"/>